<dbReference type="PANTHER" id="PTHR35601">
    <property type="entry name" value="TOXIN RELE"/>
    <property type="match status" value="1"/>
</dbReference>
<evidence type="ECO:0000313" key="4">
    <source>
        <dbReference type="Proteomes" id="UP000494115"/>
    </source>
</evidence>
<keyword evidence="2" id="KW-1277">Toxin-antitoxin system</keyword>
<evidence type="ECO:0008006" key="5">
    <source>
        <dbReference type="Google" id="ProtNLM"/>
    </source>
</evidence>
<dbReference type="Pfam" id="PF05016">
    <property type="entry name" value="ParE_toxin"/>
    <property type="match status" value="1"/>
</dbReference>
<comment type="similarity">
    <text evidence="1">Belongs to the RelE toxin family.</text>
</comment>
<dbReference type="AlphaFoldDB" id="A0A6S7BGL7"/>
<dbReference type="EMBL" id="CADIKM010000031">
    <property type="protein sequence ID" value="CAB3798853.1"/>
    <property type="molecule type" value="Genomic_DNA"/>
</dbReference>
<gene>
    <name evidence="3" type="ORF">LMG28138_04540</name>
</gene>
<sequence>MYSIEFTKQAAQALKRMHRNVAATIRAKIDTLRIDPYGAPNVKKLTGLEGYRLCVGDWRVLYEIDDGKLVIVALAVKPRGGAYQ</sequence>
<accession>A0A6S7BGL7</accession>
<dbReference type="Gene3D" id="3.30.2310.20">
    <property type="entry name" value="RelE-like"/>
    <property type="match status" value="1"/>
</dbReference>
<dbReference type="PANTHER" id="PTHR35601:SF1">
    <property type="entry name" value="TOXIN RELE"/>
    <property type="match status" value="1"/>
</dbReference>
<reference evidence="3 4" key="1">
    <citation type="submission" date="2020-04" db="EMBL/GenBank/DDBJ databases">
        <authorList>
            <person name="De Canck E."/>
        </authorList>
    </citation>
    <scope>NUCLEOTIDE SEQUENCE [LARGE SCALE GENOMIC DNA]</scope>
    <source>
        <strain evidence="3 4">LMG 28138</strain>
    </source>
</reference>
<dbReference type="SUPFAM" id="SSF143011">
    <property type="entry name" value="RelE-like"/>
    <property type="match status" value="1"/>
</dbReference>
<organism evidence="3 4">
    <name type="scientific">Pararobbsia alpina</name>
    <dbReference type="NCBI Taxonomy" id="621374"/>
    <lineage>
        <taxon>Bacteria</taxon>
        <taxon>Pseudomonadati</taxon>
        <taxon>Pseudomonadota</taxon>
        <taxon>Betaproteobacteria</taxon>
        <taxon>Burkholderiales</taxon>
        <taxon>Burkholderiaceae</taxon>
        <taxon>Pararobbsia</taxon>
    </lineage>
</organism>
<evidence type="ECO:0000256" key="1">
    <source>
        <dbReference type="ARBA" id="ARBA00006226"/>
    </source>
</evidence>
<evidence type="ECO:0000313" key="3">
    <source>
        <dbReference type="EMBL" id="CAB3798853.1"/>
    </source>
</evidence>
<proteinExistence type="inferred from homology"/>
<name>A0A6S7BGL7_9BURK</name>
<protein>
    <recommendedName>
        <fullName evidence="5">Toxin RelG</fullName>
    </recommendedName>
</protein>
<evidence type="ECO:0000256" key="2">
    <source>
        <dbReference type="ARBA" id="ARBA00022649"/>
    </source>
</evidence>
<keyword evidence="4" id="KW-1185">Reference proteome</keyword>
<dbReference type="InterPro" id="IPR035093">
    <property type="entry name" value="RelE/ParE_toxin_dom_sf"/>
</dbReference>
<dbReference type="InterPro" id="IPR007712">
    <property type="entry name" value="RelE/ParE_toxin"/>
</dbReference>
<dbReference type="Proteomes" id="UP000494115">
    <property type="component" value="Unassembled WGS sequence"/>
</dbReference>